<evidence type="ECO:0000256" key="1">
    <source>
        <dbReference type="ARBA" id="ARBA00023242"/>
    </source>
</evidence>
<dbReference type="InterPro" id="IPR036864">
    <property type="entry name" value="Zn2-C6_fun-type_DNA-bd_sf"/>
</dbReference>
<comment type="caution">
    <text evidence="3">The sequence shown here is derived from an EMBL/GenBank/DDBJ whole genome shotgun (WGS) entry which is preliminary data.</text>
</comment>
<dbReference type="CDD" id="cd00067">
    <property type="entry name" value="GAL4"/>
    <property type="match status" value="1"/>
</dbReference>
<dbReference type="Gene3D" id="4.10.240.10">
    <property type="entry name" value="Zn(2)-C6 fungal-type DNA-binding domain"/>
    <property type="match status" value="1"/>
</dbReference>
<reference evidence="3 4" key="1">
    <citation type="journal article" date="2018" name="IMA Fungus">
        <title>IMA Genome-F 9: Draft genome sequence of Annulohypoxylon stygium, Aspergillus mulundensis, Berkeleyomyces basicola (syn. Thielaviopsis basicola), Ceratocystis smalleyi, two Cercospora beticola strains, Coleophoma cylindrospora, Fusarium fracticaudum, Phialophora cf. hyalina, and Morchella septimelata.</title>
        <authorList>
            <person name="Wingfield B.D."/>
            <person name="Bills G.F."/>
            <person name="Dong Y."/>
            <person name="Huang W."/>
            <person name="Nel W.J."/>
            <person name="Swalarsk-Parry B.S."/>
            <person name="Vaghefi N."/>
            <person name="Wilken P.M."/>
            <person name="An Z."/>
            <person name="de Beer Z.W."/>
            <person name="De Vos L."/>
            <person name="Chen L."/>
            <person name="Duong T.A."/>
            <person name="Gao Y."/>
            <person name="Hammerbacher A."/>
            <person name="Kikkert J.R."/>
            <person name="Li Y."/>
            <person name="Li H."/>
            <person name="Li K."/>
            <person name="Li Q."/>
            <person name="Liu X."/>
            <person name="Ma X."/>
            <person name="Naidoo K."/>
            <person name="Pethybridge S.J."/>
            <person name="Sun J."/>
            <person name="Steenkamp E.T."/>
            <person name="van der Nest M.A."/>
            <person name="van Wyk S."/>
            <person name="Wingfield M.J."/>
            <person name="Xiong C."/>
            <person name="Yue Q."/>
            <person name="Zhang X."/>
        </authorList>
    </citation>
    <scope>NUCLEOTIDE SEQUENCE [LARGE SCALE GENOMIC DNA]</scope>
    <source>
        <strain evidence="3 4">BP6252</strain>
    </source>
</reference>
<dbReference type="PROSITE" id="PS50048">
    <property type="entry name" value="ZN2_CY6_FUNGAL_2"/>
    <property type="match status" value="1"/>
</dbReference>
<dbReference type="GO" id="GO:0000981">
    <property type="term" value="F:DNA-binding transcription factor activity, RNA polymerase II-specific"/>
    <property type="evidence" value="ECO:0007669"/>
    <property type="project" value="InterPro"/>
</dbReference>
<dbReference type="STRING" id="1849047.A0A3D8QNY9"/>
<dbReference type="PANTHER" id="PTHR38791">
    <property type="entry name" value="ZN(II)2CYS6 TRANSCRIPTION FACTOR (EUROFUNG)-RELATED-RELATED"/>
    <property type="match status" value="1"/>
</dbReference>
<feature type="domain" description="Zn(2)-C6 fungal-type" evidence="2">
    <location>
        <begin position="7"/>
        <end position="37"/>
    </location>
</feature>
<dbReference type="GO" id="GO:0008270">
    <property type="term" value="F:zinc ion binding"/>
    <property type="evidence" value="ECO:0007669"/>
    <property type="project" value="InterPro"/>
</dbReference>
<dbReference type="Pfam" id="PF00172">
    <property type="entry name" value="Zn_clus"/>
    <property type="match status" value="1"/>
</dbReference>
<evidence type="ECO:0000313" key="3">
    <source>
        <dbReference type="EMBL" id="RDW63512.1"/>
    </source>
</evidence>
<dbReference type="InterPro" id="IPR053175">
    <property type="entry name" value="DHMBA_Reg_Transcription_Factor"/>
</dbReference>
<evidence type="ECO:0000313" key="4">
    <source>
        <dbReference type="Proteomes" id="UP000256645"/>
    </source>
</evidence>
<evidence type="ECO:0000259" key="2">
    <source>
        <dbReference type="PROSITE" id="PS50048"/>
    </source>
</evidence>
<keyword evidence="1" id="KW-0539">Nucleus</keyword>
<dbReference type="AlphaFoldDB" id="A0A3D8QNY9"/>
<protein>
    <recommendedName>
        <fullName evidence="2">Zn(2)-C6 fungal-type domain-containing protein</fullName>
    </recommendedName>
</protein>
<dbReference type="OrthoDB" id="2991872at2759"/>
<name>A0A3D8QNY9_9HELO</name>
<gene>
    <name evidence="3" type="ORF">BP6252_11057</name>
</gene>
<accession>A0A3D8QNY9</accession>
<dbReference type="InterPro" id="IPR001138">
    <property type="entry name" value="Zn2Cys6_DnaBD"/>
</dbReference>
<organism evidence="3 4">
    <name type="scientific">Coleophoma cylindrospora</name>
    <dbReference type="NCBI Taxonomy" id="1849047"/>
    <lineage>
        <taxon>Eukaryota</taxon>
        <taxon>Fungi</taxon>
        <taxon>Dikarya</taxon>
        <taxon>Ascomycota</taxon>
        <taxon>Pezizomycotina</taxon>
        <taxon>Leotiomycetes</taxon>
        <taxon>Helotiales</taxon>
        <taxon>Dermateaceae</taxon>
        <taxon>Coleophoma</taxon>
    </lineage>
</organism>
<keyword evidence="4" id="KW-1185">Reference proteome</keyword>
<dbReference type="Proteomes" id="UP000256645">
    <property type="component" value="Unassembled WGS sequence"/>
</dbReference>
<proteinExistence type="predicted"/>
<dbReference type="SUPFAM" id="SSF57701">
    <property type="entry name" value="Zn2/Cys6 DNA-binding domain"/>
    <property type="match status" value="1"/>
</dbReference>
<dbReference type="PROSITE" id="PS00463">
    <property type="entry name" value="ZN2_CY6_FUNGAL_1"/>
    <property type="match status" value="1"/>
</dbReference>
<sequence>MVFPSPACLTCKRRRVKCDTTRPSCGQCHKASRHCTWESNTGTALPFRSENAFAQGKPRRPWKRPANESQRDITAAATPSTLIARTLDVPVETHAFNYFVQNFTVWPTEMPDIGQDYLTYALAHYGRARPDSSLHLAVSAFSLASFGRARRVSRALEAAHGFYVRSITTTQKEIRELADENLDHLVVATLLMSQYENTMYGAEQESNQALASSTPDEVGSRFWKKICHYEGTMGLLRMRQQRGLQDLPLYRAVRRPMIRACILRGKLVPDWLQDGSQYGEKGPALALDLLMIRVATLRCASLKIFQDKNPDLLSPSKEVEYATMEAQDLETALTLWSHGLPEEWKFSAISTESSMPSKTNFADTDYVHSYTTHGHAAVWIRYWAVCLVVSSIHMRLLSIPNHSKPQQPAILTRLEACQERVDLLAADMCRSVPFFFNSRNATDPKDEIILKFATLLTWPLTVAISTKTIPTAQKQWLQRRLKTVAVVLADGVIQSAVEKDEFKF</sequence>
<dbReference type="SMART" id="SM00066">
    <property type="entry name" value="GAL4"/>
    <property type="match status" value="1"/>
</dbReference>
<dbReference type="EMBL" id="PDLM01000013">
    <property type="protein sequence ID" value="RDW63512.1"/>
    <property type="molecule type" value="Genomic_DNA"/>
</dbReference>